<feature type="compositionally biased region" description="Basic and acidic residues" evidence="1">
    <location>
        <begin position="112"/>
        <end position="121"/>
    </location>
</feature>
<proteinExistence type="predicted"/>
<feature type="compositionally biased region" description="Low complexity" evidence="1">
    <location>
        <begin position="62"/>
        <end position="82"/>
    </location>
</feature>
<dbReference type="EMBL" id="JAIZAY010000006">
    <property type="protein sequence ID" value="KAJ8039864.1"/>
    <property type="molecule type" value="Genomic_DNA"/>
</dbReference>
<protein>
    <submittedName>
        <fullName evidence="2">Uncharacterized protein</fullName>
    </submittedName>
</protein>
<gene>
    <name evidence="2" type="ORF">HOLleu_14001</name>
</gene>
<feature type="region of interest" description="Disordered" evidence="1">
    <location>
        <begin position="102"/>
        <end position="121"/>
    </location>
</feature>
<sequence>MAAGGAKESRTSYSSGMFHPIATSSTGVYSADSSRTEVNCNIGGRNVPSSVKAKYHSHQLESIGSGSQGSVSSQGSQKSSASTDKEVFYTTPILVKGPRIEVTDSTDSLDQEVEKLNARPR</sequence>
<evidence type="ECO:0000313" key="2">
    <source>
        <dbReference type="EMBL" id="KAJ8039864.1"/>
    </source>
</evidence>
<comment type="caution">
    <text evidence="2">The sequence shown here is derived from an EMBL/GenBank/DDBJ whole genome shotgun (WGS) entry which is preliminary data.</text>
</comment>
<reference evidence="2" key="1">
    <citation type="submission" date="2021-10" db="EMBL/GenBank/DDBJ databases">
        <title>Tropical sea cucumber genome reveals ecological adaptation and Cuvierian tubules defense mechanism.</title>
        <authorList>
            <person name="Chen T."/>
        </authorList>
    </citation>
    <scope>NUCLEOTIDE SEQUENCE</scope>
    <source>
        <strain evidence="2">Nanhai2018</strain>
        <tissue evidence="2">Muscle</tissue>
    </source>
</reference>
<evidence type="ECO:0000313" key="3">
    <source>
        <dbReference type="Proteomes" id="UP001152320"/>
    </source>
</evidence>
<name>A0A9Q1C833_HOLLE</name>
<keyword evidence="3" id="KW-1185">Reference proteome</keyword>
<evidence type="ECO:0000256" key="1">
    <source>
        <dbReference type="SAM" id="MobiDB-lite"/>
    </source>
</evidence>
<organism evidence="2 3">
    <name type="scientific">Holothuria leucospilota</name>
    <name type="common">Black long sea cucumber</name>
    <name type="synonym">Mertensiothuria leucospilota</name>
    <dbReference type="NCBI Taxonomy" id="206669"/>
    <lineage>
        <taxon>Eukaryota</taxon>
        <taxon>Metazoa</taxon>
        <taxon>Echinodermata</taxon>
        <taxon>Eleutherozoa</taxon>
        <taxon>Echinozoa</taxon>
        <taxon>Holothuroidea</taxon>
        <taxon>Aspidochirotacea</taxon>
        <taxon>Aspidochirotida</taxon>
        <taxon>Holothuriidae</taxon>
        <taxon>Holothuria</taxon>
    </lineage>
</organism>
<feature type="compositionally biased region" description="Polar residues" evidence="1">
    <location>
        <begin position="24"/>
        <end position="39"/>
    </location>
</feature>
<dbReference type="AlphaFoldDB" id="A0A9Q1C833"/>
<dbReference type="Proteomes" id="UP001152320">
    <property type="component" value="Chromosome 6"/>
</dbReference>
<feature type="region of interest" description="Disordered" evidence="1">
    <location>
        <begin position="24"/>
        <end position="88"/>
    </location>
</feature>
<accession>A0A9Q1C833</accession>